<evidence type="ECO:0000313" key="6">
    <source>
        <dbReference type="Proteomes" id="UP000190460"/>
    </source>
</evidence>
<evidence type="ECO:0000256" key="1">
    <source>
        <dbReference type="ARBA" id="ARBA00004683"/>
    </source>
</evidence>
<dbReference type="GO" id="GO:0042619">
    <property type="term" value="P:poly-hydroxybutyrate biosynthetic process"/>
    <property type="evidence" value="ECO:0007669"/>
    <property type="project" value="UniProtKB-KW"/>
</dbReference>
<dbReference type="InterPro" id="IPR010123">
    <property type="entry name" value="PHA_synth_III_E"/>
</dbReference>
<evidence type="ECO:0000313" key="5">
    <source>
        <dbReference type="EMBL" id="SKA67819.1"/>
    </source>
</evidence>
<organism evidence="5 6">
    <name type="scientific">Thiothrix eikelboomii</name>
    <dbReference type="NCBI Taxonomy" id="92487"/>
    <lineage>
        <taxon>Bacteria</taxon>
        <taxon>Pseudomonadati</taxon>
        <taxon>Pseudomonadota</taxon>
        <taxon>Gammaproteobacteria</taxon>
        <taxon>Thiotrichales</taxon>
        <taxon>Thiotrichaceae</taxon>
        <taxon>Thiothrix</taxon>
    </lineage>
</organism>
<dbReference type="AlphaFoldDB" id="A0A1T4VSC6"/>
<dbReference type="RefSeq" id="WP_159448537.1">
    <property type="nucleotide sequence ID" value="NZ_FUYB01000001.1"/>
</dbReference>
<comment type="pathway">
    <text evidence="1">Biopolymer metabolism; poly-(R)-3-hydroxybutanoate biosynthesis.</text>
</comment>
<sequence>MSSKQWSEEAIKTWLDAQQRYWSTLSTINPLASTTPHSQAPTWAQDLNQWWSSVTQDSPPQIQDVLSRVMEMGKVYLGLAEQVYSNSKIDPDTPSVEAWMRTLEQSFNQGRNQGGVTAGNLGLGHSLFEGWQQLVGNMQSMNLFRDVGTGGLNMPNAGLWQEHLQKALASPSFGLSQEGQARLKKLAALALGYQQAMDRYSEAFATQGQASVQALRVRIQSLADAGKQVTSLRELYDLWVDVSEDTYAQFAASEHYQTLYGELVNAFLLLKQGMNEHLEAEFKAFGLPVRADYEAVIKKQYEIKRENNLLRQQVRTLEQRLKRIEQTLQTTATATEEAAQ</sequence>
<dbReference type="UniPathway" id="UPA00917"/>
<dbReference type="Pfam" id="PF09712">
    <property type="entry name" value="PHA_synth_III_E"/>
    <property type="match status" value="1"/>
</dbReference>
<dbReference type="NCBIfam" id="TIGR01834">
    <property type="entry name" value="PHA_synth_III_E"/>
    <property type="match status" value="1"/>
</dbReference>
<reference evidence="5 6" key="1">
    <citation type="submission" date="2017-02" db="EMBL/GenBank/DDBJ databases">
        <authorList>
            <person name="Peterson S.W."/>
        </authorList>
    </citation>
    <scope>NUCLEOTIDE SEQUENCE [LARGE SCALE GENOMIC DNA]</scope>
    <source>
        <strain evidence="5 6">ATCC 49788</strain>
    </source>
</reference>
<dbReference type="EMBL" id="FUYB01000001">
    <property type="protein sequence ID" value="SKA67819.1"/>
    <property type="molecule type" value="Genomic_DNA"/>
</dbReference>
<protein>
    <recommendedName>
        <fullName evidence="2">Poly(3-hydroxyalkanoate) polymerase subunit PhaE</fullName>
    </recommendedName>
</protein>
<proteinExistence type="predicted"/>
<gene>
    <name evidence="5" type="ORF">SAMN02745130_00139</name>
</gene>
<evidence type="ECO:0000256" key="4">
    <source>
        <dbReference type="SAM" id="Coils"/>
    </source>
</evidence>
<keyword evidence="3" id="KW-0583">PHB biosynthesis</keyword>
<keyword evidence="4" id="KW-0175">Coiled coil</keyword>
<name>A0A1T4VSC6_9GAMM</name>
<evidence type="ECO:0000256" key="2">
    <source>
        <dbReference type="ARBA" id="ARBA00019066"/>
    </source>
</evidence>
<accession>A0A1T4VSC6</accession>
<keyword evidence="6" id="KW-1185">Reference proteome</keyword>
<dbReference type="STRING" id="92487.SAMN02745130_00139"/>
<dbReference type="Proteomes" id="UP000190460">
    <property type="component" value="Unassembled WGS sequence"/>
</dbReference>
<feature type="coiled-coil region" evidence="4">
    <location>
        <begin position="307"/>
        <end position="334"/>
    </location>
</feature>
<dbReference type="OrthoDB" id="6115526at2"/>
<evidence type="ECO:0000256" key="3">
    <source>
        <dbReference type="ARBA" id="ARBA00022752"/>
    </source>
</evidence>